<sequence>MNSTDSGAGDLYEMMTYLLVIIFSAIIMVAWLKRRGKRKGRKDER</sequence>
<feature type="transmembrane region" description="Helical" evidence="1">
    <location>
        <begin position="14"/>
        <end position="32"/>
    </location>
</feature>
<keyword evidence="3" id="KW-1185">Reference proteome</keyword>
<name>A0A7X0W0G5_9BACL</name>
<dbReference type="Proteomes" id="UP000564644">
    <property type="component" value="Unassembled WGS sequence"/>
</dbReference>
<dbReference type="EMBL" id="JACJVO010000040">
    <property type="protein sequence ID" value="MBB6735038.1"/>
    <property type="molecule type" value="Genomic_DNA"/>
</dbReference>
<comment type="caution">
    <text evidence="2">The sequence shown here is derived from an EMBL/GenBank/DDBJ whole genome shotgun (WGS) entry which is preliminary data.</text>
</comment>
<keyword evidence="1" id="KW-0472">Membrane</keyword>
<proteinExistence type="predicted"/>
<keyword evidence="1" id="KW-0812">Transmembrane</keyword>
<organism evidence="2 3">
    <name type="scientific">Cohnella zeiphila</name>
    <dbReference type="NCBI Taxonomy" id="2761120"/>
    <lineage>
        <taxon>Bacteria</taxon>
        <taxon>Bacillati</taxon>
        <taxon>Bacillota</taxon>
        <taxon>Bacilli</taxon>
        <taxon>Bacillales</taxon>
        <taxon>Paenibacillaceae</taxon>
        <taxon>Cohnella</taxon>
    </lineage>
</organism>
<dbReference type="RefSeq" id="WP_185132739.1">
    <property type="nucleotide sequence ID" value="NZ_JACJVO010000040.1"/>
</dbReference>
<evidence type="ECO:0000313" key="2">
    <source>
        <dbReference type="EMBL" id="MBB6735038.1"/>
    </source>
</evidence>
<dbReference type="AlphaFoldDB" id="A0A7X0W0G5"/>
<reference evidence="2 3" key="1">
    <citation type="submission" date="2020-08" db="EMBL/GenBank/DDBJ databases">
        <title>Cohnella phylogeny.</title>
        <authorList>
            <person name="Dunlap C."/>
        </authorList>
    </citation>
    <scope>NUCLEOTIDE SEQUENCE [LARGE SCALE GENOMIC DNA]</scope>
    <source>
        <strain evidence="2 3">CBP 2801</strain>
    </source>
</reference>
<gene>
    <name evidence="2" type="ORF">H7C18_29405</name>
</gene>
<keyword evidence="1" id="KW-1133">Transmembrane helix</keyword>
<evidence type="ECO:0000256" key="1">
    <source>
        <dbReference type="SAM" id="Phobius"/>
    </source>
</evidence>
<accession>A0A7X0W0G5</accession>
<evidence type="ECO:0000313" key="3">
    <source>
        <dbReference type="Proteomes" id="UP000564644"/>
    </source>
</evidence>
<protein>
    <submittedName>
        <fullName evidence="2">Uncharacterized protein</fullName>
    </submittedName>
</protein>